<proteinExistence type="inferred from homology"/>
<dbReference type="AlphaFoldDB" id="A0A645AA09"/>
<evidence type="ECO:0000259" key="12">
    <source>
        <dbReference type="Pfam" id="PF00717"/>
    </source>
</evidence>
<evidence type="ECO:0000259" key="13">
    <source>
        <dbReference type="Pfam" id="PF01726"/>
    </source>
</evidence>
<dbReference type="SUPFAM" id="SSF51306">
    <property type="entry name" value="LexA/Signal peptidase"/>
    <property type="match status" value="1"/>
</dbReference>
<dbReference type="Pfam" id="PF00717">
    <property type="entry name" value="Peptidase_S24"/>
    <property type="match status" value="1"/>
</dbReference>
<dbReference type="EMBL" id="VSSQ01012392">
    <property type="protein sequence ID" value="MPM49131.1"/>
    <property type="molecule type" value="Genomic_DNA"/>
</dbReference>
<sequence>MARRSPGLSERHRKIMDFLTKFQEDNGYSPSIRQIGDSIDVKSTSLVDYYLTQLQEMGFIEREDRISRSIRVLQPVHETPSFAEKVTEVIQKAGSALNDLVSIPIAGRIVASAPLPMPTSDLSYYDAETSVDIARSLLPTRDVSDLFALEVSGDSMVDAMINDGDIVVMKKAQSANNGEMVAVWLDDKDETTLKYFYKEANRIRLQPANPYIGPIYVEDPKSLRIMGKVVMVIRQIKSVAA</sequence>
<dbReference type="GO" id="GO:0006508">
    <property type="term" value="P:proteolysis"/>
    <property type="evidence" value="ECO:0007669"/>
    <property type="project" value="InterPro"/>
</dbReference>
<dbReference type="Pfam" id="PF01726">
    <property type="entry name" value="LexA_DNA_bind"/>
    <property type="match status" value="1"/>
</dbReference>
<evidence type="ECO:0000256" key="11">
    <source>
        <dbReference type="ARBA" id="ARBA00023236"/>
    </source>
</evidence>
<accession>A0A645AA09</accession>
<dbReference type="InterPro" id="IPR050077">
    <property type="entry name" value="LexA_repressor"/>
</dbReference>
<keyword evidence="2" id="KW-0678">Repressor</keyword>
<dbReference type="GO" id="GO:0009432">
    <property type="term" value="P:SOS response"/>
    <property type="evidence" value="ECO:0007669"/>
    <property type="project" value="UniProtKB-KW"/>
</dbReference>
<dbReference type="InterPro" id="IPR036388">
    <property type="entry name" value="WH-like_DNA-bd_sf"/>
</dbReference>
<comment type="similarity">
    <text evidence="1">Belongs to the peptidase S24 family.</text>
</comment>
<dbReference type="InterPro" id="IPR036286">
    <property type="entry name" value="LexA/Signal_pep-like_sf"/>
</dbReference>
<dbReference type="Gene3D" id="2.10.109.10">
    <property type="entry name" value="Umud Fragment, subunit A"/>
    <property type="match status" value="1"/>
</dbReference>
<evidence type="ECO:0000256" key="7">
    <source>
        <dbReference type="ARBA" id="ARBA00023015"/>
    </source>
</evidence>
<evidence type="ECO:0000256" key="3">
    <source>
        <dbReference type="ARBA" id="ARBA00022705"/>
    </source>
</evidence>
<dbReference type="PRINTS" id="PR00726">
    <property type="entry name" value="LEXASERPTASE"/>
</dbReference>
<keyword evidence="9" id="KW-0804">Transcription</keyword>
<keyword evidence="3" id="KW-0235">DNA replication</keyword>
<evidence type="ECO:0000256" key="8">
    <source>
        <dbReference type="ARBA" id="ARBA00023125"/>
    </source>
</evidence>
<evidence type="ECO:0000256" key="2">
    <source>
        <dbReference type="ARBA" id="ARBA00022491"/>
    </source>
</evidence>
<evidence type="ECO:0000256" key="10">
    <source>
        <dbReference type="ARBA" id="ARBA00023204"/>
    </source>
</evidence>
<dbReference type="SUPFAM" id="SSF46785">
    <property type="entry name" value="Winged helix' DNA-binding domain"/>
    <property type="match status" value="1"/>
</dbReference>
<evidence type="ECO:0000256" key="9">
    <source>
        <dbReference type="ARBA" id="ARBA00023163"/>
    </source>
</evidence>
<keyword evidence="6" id="KW-0068">Autocatalytic cleavage</keyword>
<dbReference type="InterPro" id="IPR039418">
    <property type="entry name" value="LexA-like"/>
</dbReference>
<gene>
    <name evidence="14" type="primary">lexA_33</name>
    <name evidence="14" type="ORF">SDC9_95859</name>
</gene>
<keyword evidence="8" id="KW-0238">DNA-binding</keyword>
<dbReference type="EC" id="3.4.21.88" evidence="14"/>
<feature type="domain" description="LexA repressor DNA-binding" evidence="13">
    <location>
        <begin position="7"/>
        <end position="68"/>
    </location>
</feature>
<dbReference type="GO" id="GO:0006281">
    <property type="term" value="P:DNA repair"/>
    <property type="evidence" value="ECO:0007669"/>
    <property type="project" value="UniProtKB-KW"/>
</dbReference>
<evidence type="ECO:0000313" key="14">
    <source>
        <dbReference type="EMBL" id="MPM49131.1"/>
    </source>
</evidence>
<dbReference type="PANTHER" id="PTHR33516:SF2">
    <property type="entry name" value="LEXA REPRESSOR-RELATED"/>
    <property type="match status" value="1"/>
</dbReference>
<dbReference type="GO" id="GO:0045892">
    <property type="term" value="P:negative regulation of DNA-templated transcription"/>
    <property type="evidence" value="ECO:0007669"/>
    <property type="project" value="InterPro"/>
</dbReference>
<evidence type="ECO:0000256" key="5">
    <source>
        <dbReference type="ARBA" id="ARBA00022801"/>
    </source>
</evidence>
<evidence type="ECO:0000256" key="1">
    <source>
        <dbReference type="ARBA" id="ARBA00007484"/>
    </source>
</evidence>
<reference evidence="14" key="1">
    <citation type="submission" date="2019-08" db="EMBL/GenBank/DDBJ databases">
        <authorList>
            <person name="Kucharzyk K."/>
            <person name="Murdoch R.W."/>
            <person name="Higgins S."/>
            <person name="Loffler F."/>
        </authorList>
    </citation>
    <scope>NUCLEOTIDE SEQUENCE</scope>
</reference>
<dbReference type="CDD" id="cd06529">
    <property type="entry name" value="S24_LexA-like"/>
    <property type="match status" value="1"/>
</dbReference>
<keyword evidence="10" id="KW-0234">DNA repair</keyword>
<keyword evidence="5 14" id="KW-0378">Hydrolase</keyword>
<comment type="caution">
    <text evidence="14">The sequence shown here is derived from an EMBL/GenBank/DDBJ whole genome shotgun (WGS) entry which is preliminary data.</text>
</comment>
<evidence type="ECO:0000256" key="6">
    <source>
        <dbReference type="ARBA" id="ARBA00022813"/>
    </source>
</evidence>
<keyword evidence="7" id="KW-0805">Transcription regulation</keyword>
<dbReference type="GO" id="GO:0003677">
    <property type="term" value="F:DNA binding"/>
    <property type="evidence" value="ECO:0007669"/>
    <property type="project" value="UniProtKB-KW"/>
</dbReference>
<dbReference type="HAMAP" id="MF_00015">
    <property type="entry name" value="LexA"/>
    <property type="match status" value="1"/>
</dbReference>
<keyword evidence="4" id="KW-0227">DNA damage</keyword>
<dbReference type="GO" id="GO:0004252">
    <property type="term" value="F:serine-type endopeptidase activity"/>
    <property type="evidence" value="ECO:0007669"/>
    <property type="project" value="UniProtKB-EC"/>
</dbReference>
<dbReference type="GO" id="GO:0006260">
    <property type="term" value="P:DNA replication"/>
    <property type="evidence" value="ECO:0007669"/>
    <property type="project" value="UniProtKB-KW"/>
</dbReference>
<dbReference type="PANTHER" id="PTHR33516">
    <property type="entry name" value="LEXA REPRESSOR"/>
    <property type="match status" value="1"/>
</dbReference>
<dbReference type="InterPro" id="IPR036390">
    <property type="entry name" value="WH_DNA-bd_sf"/>
</dbReference>
<dbReference type="InterPro" id="IPR015927">
    <property type="entry name" value="Peptidase_S24_S26A/B/C"/>
</dbReference>
<protein>
    <submittedName>
        <fullName evidence="14">LexA repressor</fullName>
        <ecNumber evidence="14">3.4.21.88</ecNumber>
    </submittedName>
</protein>
<dbReference type="NCBIfam" id="TIGR00498">
    <property type="entry name" value="lexA"/>
    <property type="match status" value="1"/>
</dbReference>
<name>A0A645AA09_9ZZZZ</name>
<evidence type="ECO:0000256" key="4">
    <source>
        <dbReference type="ARBA" id="ARBA00022763"/>
    </source>
</evidence>
<dbReference type="InterPro" id="IPR006200">
    <property type="entry name" value="LexA"/>
</dbReference>
<organism evidence="14">
    <name type="scientific">bioreactor metagenome</name>
    <dbReference type="NCBI Taxonomy" id="1076179"/>
    <lineage>
        <taxon>unclassified sequences</taxon>
        <taxon>metagenomes</taxon>
        <taxon>ecological metagenomes</taxon>
    </lineage>
</organism>
<dbReference type="InterPro" id="IPR006199">
    <property type="entry name" value="LexA_DNA-bd_dom"/>
</dbReference>
<feature type="domain" description="Peptidase S24/S26A/S26B/S26C" evidence="12">
    <location>
        <begin position="125"/>
        <end position="230"/>
    </location>
</feature>
<keyword evidence="11" id="KW-0742">SOS response</keyword>
<dbReference type="Gene3D" id="1.10.10.10">
    <property type="entry name" value="Winged helix-like DNA-binding domain superfamily/Winged helix DNA-binding domain"/>
    <property type="match status" value="1"/>
</dbReference>
<dbReference type="InterPro" id="IPR006197">
    <property type="entry name" value="Peptidase_S24_LexA"/>
</dbReference>